<dbReference type="EMBL" id="JAERUA010000025">
    <property type="protein sequence ID" value="KAI1882349.1"/>
    <property type="molecule type" value="Genomic_DNA"/>
</dbReference>
<gene>
    <name evidence="2" type="ORF">AGOR_G00249770</name>
</gene>
<accession>A0A8T3CBK5</accession>
<dbReference type="PROSITE" id="PS51257">
    <property type="entry name" value="PROKAR_LIPOPROTEIN"/>
    <property type="match status" value="1"/>
</dbReference>
<protein>
    <submittedName>
        <fullName evidence="2">Uncharacterized protein</fullName>
    </submittedName>
</protein>
<feature type="transmembrane region" description="Helical" evidence="1">
    <location>
        <begin position="114"/>
        <end position="137"/>
    </location>
</feature>
<evidence type="ECO:0000313" key="2">
    <source>
        <dbReference type="EMBL" id="KAI1882349.1"/>
    </source>
</evidence>
<dbReference type="Proteomes" id="UP000829720">
    <property type="component" value="Unassembled WGS sequence"/>
</dbReference>
<feature type="transmembrane region" description="Helical" evidence="1">
    <location>
        <begin position="7"/>
        <end position="30"/>
    </location>
</feature>
<name>A0A8T3CBK5_9TELE</name>
<comment type="caution">
    <text evidence="2">The sequence shown here is derived from an EMBL/GenBank/DDBJ whole genome shotgun (WGS) entry which is preliminary data.</text>
</comment>
<keyword evidence="3" id="KW-1185">Reference proteome</keyword>
<feature type="transmembrane region" description="Helical" evidence="1">
    <location>
        <begin position="74"/>
        <end position="94"/>
    </location>
</feature>
<proteinExistence type="predicted"/>
<organism evidence="2 3">
    <name type="scientific">Albula goreensis</name>
    <dbReference type="NCBI Taxonomy" id="1534307"/>
    <lineage>
        <taxon>Eukaryota</taxon>
        <taxon>Metazoa</taxon>
        <taxon>Chordata</taxon>
        <taxon>Craniata</taxon>
        <taxon>Vertebrata</taxon>
        <taxon>Euteleostomi</taxon>
        <taxon>Actinopterygii</taxon>
        <taxon>Neopterygii</taxon>
        <taxon>Teleostei</taxon>
        <taxon>Albuliformes</taxon>
        <taxon>Albulidae</taxon>
        <taxon>Albula</taxon>
    </lineage>
</organism>
<evidence type="ECO:0000313" key="3">
    <source>
        <dbReference type="Proteomes" id="UP000829720"/>
    </source>
</evidence>
<reference evidence="2" key="1">
    <citation type="submission" date="2021-01" db="EMBL/GenBank/DDBJ databases">
        <authorList>
            <person name="Zahm M."/>
            <person name="Roques C."/>
            <person name="Cabau C."/>
            <person name="Klopp C."/>
            <person name="Donnadieu C."/>
            <person name="Jouanno E."/>
            <person name="Lampietro C."/>
            <person name="Louis A."/>
            <person name="Herpin A."/>
            <person name="Echchiki A."/>
            <person name="Berthelot C."/>
            <person name="Parey E."/>
            <person name="Roest-Crollius H."/>
            <person name="Braasch I."/>
            <person name="Postlethwait J."/>
            <person name="Bobe J."/>
            <person name="Montfort J."/>
            <person name="Bouchez O."/>
            <person name="Begum T."/>
            <person name="Mejri S."/>
            <person name="Adams A."/>
            <person name="Chen W.-J."/>
            <person name="Guiguen Y."/>
        </authorList>
    </citation>
    <scope>NUCLEOTIDE SEQUENCE</scope>
    <source>
        <tissue evidence="2">Blood</tissue>
    </source>
</reference>
<sequence length="174" mass="19202">MICNLRRLFFAINIFLLISGCLLFGLVLIADSYREGKDSSSLVFILCLFGAVSLLDPPFGIVGAYKKDERFMKAYAFFMPTGGAVLLPFLILWFPEQKQTTDVPEGVKLAFQLAIGLSITMLAIEVIGMIMSVPLYCKYKKQNAARRTSSEGNNNQSTCDGIIDVATCLLPCFC</sequence>
<keyword evidence="1" id="KW-0812">Transmembrane</keyword>
<keyword evidence="1" id="KW-0472">Membrane</keyword>
<evidence type="ECO:0000256" key="1">
    <source>
        <dbReference type="SAM" id="Phobius"/>
    </source>
</evidence>
<dbReference type="AlphaFoldDB" id="A0A8T3CBK5"/>
<feature type="transmembrane region" description="Helical" evidence="1">
    <location>
        <begin position="42"/>
        <end position="62"/>
    </location>
</feature>
<dbReference type="OrthoDB" id="10550105at2759"/>
<keyword evidence="1" id="KW-1133">Transmembrane helix</keyword>